<reference evidence="10" key="1">
    <citation type="journal article" date="2019" name="Int. J. Syst. Evol. Microbiol.">
        <title>The Global Catalogue of Microorganisms (GCM) 10K type strain sequencing project: providing services to taxonomists for standard genome sequencing and annotation.</title>
        <authorList>
            <consortium name="The Broad Institute Genomics Platform"/>
            <consortium name="The Broad Institute Genome Sequencing Center for Infectious Disease"/>
            <person name="Wu L."/>
            <person name="Ma J."/>
        </authorList>
    </citation>
    <scope>NUCLEOTIDE SEQUENCE [LARGE SCALE GENOMIC DNA]</scope>
    <source>
        <strain evidence="10">NBRC 111981</strain>
    </source>
</reference>
<dbReference type="RefSeq" id="WP_284333268.1">
    <property type="nucleotide sequence ID" value="NZ_BSOA01000043.1"/>
</dbReference>
<evidence type="ECO:0000256" key="2">
    <source>
        <dbReference type="ARBA" id="ARBA00009077"/>
    </source>
</evidence>
<dbReference type="PIRSF" id="PIRSF001434">
    <property type="entry name" value="CGS"/>
    <property type="match status" value="1"/>
</dbReference>
<dbReference type="InterPro" id="IPR006233">
    <property type="entry name" value="Cys_b_lyase_bac"/>
</dbReference>
<comment type="pathway">
    <text evidence="5">Amino-acid biosynthesis; L-methionine biosynthesis via de novo pathway; L-homocysteine from L-cystathionine: step 1/1.</text>
</comment>
<dbReference type="InterPro" id="IPR015421">
    <property type="entry name" value="PyrdxlP-dep_Trfase_major"/>
</dbReference>
<dbReference type="InterPro" id="IPR015424">
    <property type="entry name" value="PyrdxlP-dep_Trfase"/>
</dbReference>
<keyword evidence="3 8" id="KW-0663">Pyridoxal phosphate</keyword>
<evidence type="ECO:0000256" key="6">
    <source>
        <dbReference type="ARBA" id="ARBA00047517"/>
    </source>
</evidence>
<dbReference type="PROSITE" id="PS00868">
    <property type="entry name" value="CYS_MET_METAB_PP"/>
    <property type="match status" value="1"/>
</dbReference>
<dbReference type="Proteomes" id="UP001156627">
    <property type="component" value="Unassembled WGS sequence"/>
</dbReference>
<dbReference type="InterPro" id="IPR000277">
    <property type="entry name" value="Cys/Met-Metab_PyrdxlP-dep_enz"/>
</dbReference>
<evidence type="ECO:0000313" key="10">
    <source>
        <dbReference type="Proteomes" id="UP001156627"/>
    </source>
</evidence>
<keyword evidence="4" id="KW-0456">Lyase</keyword>
<gene>
    <name evidence="9" type="ORF">GCM10007898_34060</name>
</gene>
<dbReference type="PANTHER" id="PTHR43500">
    <property type="entry name" value="CYSTATHIONINE BETA-LYASE-RELATED"/>
    <property type="match status" value="1"/>
</dbReference>
<name>A0ABQ5XDR3_9GAMM</name>
<dbReference type="NCBIfam" id="TIGR01324">
    <property type="entry name" value="cysta_beta_ly_B"/>
    <property type="match status" value="1"/>
</dbReference>
<evidence type="ECO:0000256" key="5">
    <source>
        <dbReference type="ARBA" id="ARBA00046315"/>
    </source>
</evidence>
<dbReference type="NCBIfam" id="NF005456">
    <property type="entry name" value="PRK07050.1"/>
    <property type="match status" value="1"/>
</dbReference>
<evidence type="ECO:0000256" key="4">
    <source>
        <dbReference type="ARBA" id="ARBA00023239"/>
    </source>
</evidence>
<dbReference type="InterPro" id="IPR054542">
    <property type="entry name" value="Cys_met_metab_PP"/>
</dbReference>
<comment type="catalytic activity">
    <reaction evidence="6">
        <text>L,L-cystathionine + H2O = L-homocysteine + pyruvate + NH4(+)</text>
        <dbReference type="Rhea" id="RHEA:13965"/>
        <dbReference type="ChEBI" id="CHEBI:15361"/>
        <dbReference type="ChEBI" id="CHEBI:15377"/>
        <dbReference type="ChEBI" id="CHEBI:28938"/>
        <dbReference type="ChEBI" id="CHEBI:58161"/>
        <dbReference type="ChEBI" id="CHEBI:58199"/>
    </reaction>
</comment>
<comment type="caution">
    <text evidence="9">The sequence shown here is derived from an EMBL/GenBank/DDBJ whole genome shotgun (WGS) entry which is preliminary data.</text>
</comment>
<organism evidence="9 10">
    <name type="scientific">Dyella flagellata</name>
    <dbReference type="NCBI Taxonomy" id="1867833"/>
    <lineage>
        <taxon>Bacteria</taxon>
        <taxon>Pseudomonadati</taxon>
        <taxon>Pseudomonadota</taxon>
        <taxon>Gammaproteobacteria</taxon>
        <taxon>Lysobacterales</taxon>
        <taxon>Rhodanobacteraceae</taxon>
        <taxon>Dyella</taxon>
    </lineage>
</organism>
<dbReference type="Gene3D" id="3.90.1150.10">
    <property type="entry name" value="Aspartate Aminotransferase, domain 1"/>
    <property type="match status" value="1"/>
</dbReference>
<proteinExistence type="inferred from homology"/>
<comment type="cofactor">
    <cofactor evidence="1 8">
        <name>pyridoxal 5'-phosphate</name>
        <dbReference type="ChEBI" id="CHEBI:597326"/>
    </cofactor>
</comment>
<evidence type="ECO:0000313" key="9">
    <source>
        <dbReference type="EMBL" id="GLQ89831.1"/>
    </source>
</evidence>
<evidence type="ECO:0000256" key="8">
    <source>
        <dbReference type="RuleBase" id="RU362118"/>
    </source>
</evidence>
<comment type="similarity">
    <text evidence="2 8">Belongs to the trans-sulfuration enzymes family.</text>
</comment>
<accession>A0ABQ5XDR3</accession>
<evidence type="ECO:0000256" key="1">
    <source>
        <dbReference type="ARBA" id="ARBA00001933"/>
    </source>
</evidence>
<dbReference type="Gene3D" id="3.40.640.10">
    <property type="entry name" value="Type I PLP-dependent aspartate aminotransferase-like (Major domain)"/>
    <property type="match status" value="1"/>
</dbReference>
<sequence length="402" mass="43292">MHWRSKLLHPSSHAPGGFRSLVTPIYRGSTVLFEKTADIADEWRQEAHGYTYGLYGSPTVLELGARIAELDGAHYCFVVPGGQAAIAVVYLAFCTAGSHGLVPYSAYGPSKELAHGLLKGLGIEIETYDPAIGSGIAALIRPNTALIWTESPGSVTMEVQDVPAIVAAAKARGVPVALDNTYAAGVLFDAFHHGVDVSVQALTKYVGGHSDLLLGAVSVANAALYEKLGSIWSQLGMAVSPDDASLALRGLQTMGIRLERLESSTLKVAKWLQDRAEVETVLHPALPDSPGHEIWKRDFKGSASVFSFVLESKVSREKVSAFVDSLTLFRKGFSWGGTASLAMVYPDLRRPNRGYEGRLVRLNIGLEEPDDLIDDLRQAFDRLRAGDQAEQKLFSAAPVGSF</sequence>
<keyword evidence="10" id="KW-1185">Reference proteome</keyword>
<dbReference type="InterPro" id="IPR015422">
    <property type="entry name" value="PyrdxlP-dep_Trfase_small"/>
</dbReference>
<comment type="catalytic activity">
    <reaction evidence="7">
        <text>an S-substituted L-cysteine + H2O = a thiol + pyruvate + NH4(+)</text>
        <dbReference type="Rhea" id="RHEA:18121"/>
        <dbReference type="ChEBI" id="CHEBI:15361"/>
        <dbReference type="ChEBI" id="CHEBI:15377"/>
        <dbReference type="ChEBI" id="CHEBI:28938"/>
        <dbReference type="ChEBI" id="CHEBI:29256"/>
        <dbReference type="ChEBI" id="CHEBI:58717"/>
        <dbReference type="EC" id="4.4.1.13"/>
    </reaction>
</comment>
<dbReference type="PANTHER" id="PTHR43500:SF1">
    <property type="entry name" value="CYSTATHIONINE BETA-LYASE-RELATED"/>
    <property type="match status" value="1"/>
</dbReference>
<dbReference type="SUPFAM" id="SSF53383">
    <property type="entry name" value="PLP-dependent transferases"/>
    <property type="match status" value="1"/>
</dbReference>
<protein>
    <submittedName>
        <fullName evidence="9">Cystathionine beta-lyase</fullName>
    </submittedName>
</protein>
<evidence type="ECO:0000256" key="3">
    <source>
        <dbReference type="ARBA" id="ARBA00022898"/>
    </source>
</evidence>
<dbReference type="EMBL" id="BSOA01000043">
    <property type="protein sequence ID" value="GLQ89831.1"/>
    <property type="molecule type" value="Genomic_DNA"/>
</dbReference>
<dbReference type="Pfam" id="PF01053">
    <property type="entry name" value="Cys_Met_Meta_PP"/>
    <property type="match status" value="1"/>
</dbReference>
<evidence type="ECO:0000256" key="7">
    <source>
        <dbReference type="ARBA" id="ARBA00047625"/>
    </source>
</evidence>